<dbReference type="PIRSF" id="PIRSF038471">
    <property type="entry name" value="MreC"/>
    <property type="match status" value="1"/>
</dbReference>
<evidence type="ECO:0000313" key="7">
    <source>
        <dbReference type="EMBL" id="HGI30197.1"/>
    </source>
</evidence>
<dbReference type="Pfam" id="PF04085">
    <property type="entry name" value="MreC"/>
    <property type="match status" value="1"/>
</dbReference>
<evidence type="ECO:0000256" key="2">
    <source>
        <dbReference type="ARBA" id="ARBA00013855"/>
    </source>
</evidence>
<evidence type="ECO:0000256" key="1">
    <source>
        <dbReference type="ARBA" id="ARBA00009369"/>
    </source>
</evidence>
<dbReference type="GO" id="GO:0005886">
    <property type="term" value="C:plasma membrane"/>
    <property type="evidence" value="ECO:0007669"/>
    <property type="project" value="TreeGrafter"/>
</dbReference>
<gene>
    <name evidence="7" type="primary">mreC</name>
    <name evidence="7" type="ORF">ENV30_02610</name>
</gene>
<comment type="similarity">
    <text evidence="1">Belongs to the MreC family.</text>
</comment>
<dbReference type="InterPro" id="IPR055342">
    <property type="entry name" value="MreC_beta-barrel_core"/>
</dbReference>
<dbReference type="EMBL" id="DTFV01000041">
    <property type="protein sequence ID" value="HGI30197.1"/>
    <property type="molecule type" value="Genomic_DNA"/>
</dbReference>
<feature type="coiled-coil region" evidence="5">
    <location>
        <begin position="57"/>
        <end position="107"/>
    </location>
</feature>
<dbReference type="NCBIfam" id="TIGR00219">
    <property type="entry name" value="mreC"/>
    <property type="match status" value="1"/>
</dbReference>
<evidence type="ECO:0000256" key="4">
    <source>
        <dbReference type="ARBA" id="ARBA00032089"/>
    </source>
</evidence>
<dbReference type="PANTHER" id="PTHR34138">
    <property type="entry name" value="CELL SHAPE-DETERMINING PROTEIN MREC"/>
    <property type="match status" value="1"/>
</dbReference>
<reference evidence="7" key="1">
    <citation type="journal article" date="2020" name="mSystems">
        <title>Genome- and Community-Level Interaction Insights into Carbon Utilization and Element Cycling Functions of Hydrothermarchaeota in Hydrothermal Sediment.</title>
        <authorList>
            <person name="Zhou Z."/>
            <person name="Liu Y."/>
            <person name="Xu W."/>
            <person name="Pan J."/>
            <person name="Luo Z.H."/>
            <person name="Li M."/>
        </authorList>
    </citation>
    <scope>NUCLEOTIDE SEQUENCE [LARGE SCALE GENOMIC DNA]</scope>
    <source>
        <strain evidence="7">SpSt-747</strain>
    </source>
</reference>
<feature type="domain" description="Rod shape-determining protein MreC beta-barrel core" evidence="6">
    <location>
        <begin position="117"/>
        <end position="262"/>
    </location>
</feature>
<dbReference type="Gene3D" id="2.40.10.340">
    <property type="entry name" value="Rod shape-determining protein MreC, domain 1"/>
    <property type="match status" value="1"/>
</dbReference>
<evidence type="ECO:0000256" key="5">
    <source>
        <dbReference type="SAM" id="Coils"/>
    </source>
</evidence>
<sequence length="263" mass="29704">MTVNRKVVFFLVLFFGVLQTMVFLAHSPRGREVRAIRVLALPLYRGELVVYRVFHSFSQLLREKEALLAENERLKRELGMLRSENVLLREEVERLRMEIEAAQIERRLSFEVVPAQVIGRDPYDWLGSIVIDRGREDGVTEGLAVVTYQGMVGRVEQAYPRYAEVRMLLSPSFALGVLVQRTRDLGVLVGDGRGLCLVKYISRTSQVKEGDLVITSGLGGKIPRGVVVGKIREVRERSGDLFKEVVVEPACDFSALGKVFVIR</sequence>
<dbReference type="InterPro" id="IPR007221">
    <property type="entry name" value="MreC"/>
</dbReference>
<organism evidence="7">
    <name type="scientific">Candidatus Caldatribacterium californiense</name>
    <dbReference type="NCBI Taxonomy" id="1454726"/>
    <lineage>
        <taxon>Bacteria</taxon>
        <taxon>Pseudomonadati</taxon>
        <taxon>Atribacterota</taxon>
        <taxon>Atribacteria</taxon>
        <taxon>Atribacterales</taxon>
        <taxon>Candidatus Caldatribacteriaceae</taxon>
        <taxon>Candidatus Caldatribacterium</taxon>
    </lineage>
</organism>
<dbReference type="InterPro" id="IPR042177">
    <property type="entry name" value="Cell/Rod_1"/>
</dbReference>
<proteinExistence type="inferred from homology"/>
<dbReference type="AlphaFoldDB" id="A0A7V3YFK8"/>
<evidence type="ECO:0000256" key="3">
    <source>
        <dbReference type="ARBA" id="ARBA00022960"/>
    </source>
</evidence>
<accession>A0A7V3YFK8</accession>
<protein>
    <recommendedName>
        <fullName evidence="2">Cell shape-determining protein MreC</fullName>
    </recommendedName>
    <alternativeName>
        <fullName evidence="4">Cell shape protein MreC</fullName>
    </alternativeName>
</protein>
<dbReference type="InterPro" id="IPR042175">
    <property type="entry name" value="Cell/Rod_MreC_2"/>
</dbReference>
<keyword evidence="3" id="KW-0133">Cell shape</keyword>
<keyword evidence="5" id="KW-0175">Coiled coil</keyword>
<evidence type="ECO:0000259" key="6">
    <source>
        <dbReference type="Pfam" id="PF04085"/>
    </source>
</evidence>
<dbReference type="GO" id="GO:0008360">
    <property type="term" value="P:regulation of cell shape"/>
    <property type="evidence" value="ECO:0007669"/>
    <property type="project" value="UniProtKB-KW"/>
</dbReference>
<dbReference type="Gene3D" id="2.40.10.350">
    <property type="entry name" value="Rod shape-determining protein MreC, domain 2"/>
    <property type="match status" value="1"/>
</dbReference>
<dbReference type="PANTHER" id="PTHR34138:SF1">
    <property type="entry name" value="CELL SHAPE-DETERMINING PROTEIN MREC"/>
    <property type="match status" value="1"/>
</dbReference>
<comment type="caution">
    <text evidence="7">The sequence shown here is derived from an EMBL/GenBank/DDBJ whole genome shotgun (WGS) entry which is preliminary data.</text>
</comment>
<name>A0A7V3YFK8_9BACT</name>